<feature type="region of interest" description="Disordered" evidence="1">
    <location>
        <begin position="607"/>
        <end position="676"/>
    </location>
</feature>
<feature type="compositionally biased region" description="Basic residues" evidence="1">
    <location>
        <begin position="613"/>
        <end position="627"/>
    </location>
</feature>
<dbReference type="EMBL" id="JARJCM010000127">
    <property type="protein sequence ID" value="KAJ7027230.1"/>
    <property type="molecule type" value="Genomic_DNA"/>
</dbReference>
<sequence>MEMCGGSNVSKTGEGAHDNDKMCLSLNGELQEIAYTSASWKVPKRNESRPAVNEKRDETWDLPDLVRPEGTSEQRDREAEVKLHAVRAGCQCGSRYPKARSMPAGSKTGKEVRKETSFVKFIQWQRSGAPSYAQPRRGKRRGEPWPGRRLSEARELFLANINEDRDADVLGSLAIKEEGWDSHRVSLRLLSAEKSRRNKEHWSRPPTINSRRGARYFRETEMSVMRERRGAEREREAAHIERCAHTAQREGGGARQETCAKPRERVRRHTSRDAQGPERERERRCTSRDARAAQRESGAAHIEGCAHTAQREGGRRTSRDAREAQRERERGGAHREMRAQPRESEAAHIEKCAHSPERERRRTSRDVREAQRESEAVHVERRVLSPEREEREAVRVERRARSPERERGGAHREMHAQPRESEAAHIERCAHSPERERRRTSRDVREAQRERERWHTSRDARTAQREGGGARRETRMKPRESERGGAHREMRAQSRERESGAAVLECISRLEEKNPSSIPFSDVENARGDAEIGPERQRGVDARARRERVRSAERAWSQRSENILRLEEELDVPRADLASKGANWSMDDLSDIEKTRGGRVLRGSAYARERPPSRRRLRKRVQRRRLKSTGSNRGWPGRDSMAILEKSRKRMRVEDEEDHRSRRGRRWQDESREVAV</sequence>
<gene>
    <name evidence="2" type="ORF">C8F04DRAFT_1189789</name>
</gene>
<evidence type="ECO:0000313" key="3">
    <source>
        <dbReference type="Proteomes" id="UP001218188"/>
    </source>
</evidence>
<feature type="region of interest" description="Disordered" evidence="1">
    <location>
        <begin position="243"/>
        <end position="500"/>
    </location>
</feature>
<feature type="compositionally biased region" description="Basic and acidic residues" evidence="1">
    <location>
        <begin position="524"/>
        <end position="553"/>
    </location>
</feature>
<comment type="caution">
    <text evidence="2">The sequence shown here is derived from an EMBL/GenBank/DDBJ whole genome shotgun (WGS) entry which is preliminary data.</text>
</comment>
<keyword evidence="3" id="KW-1185">Reference proteome</keyword>
<feature type="compositionally biased region" description="Basic and acidic residues" evidence="1">
    <location>
        <begin position="44"/>
        <end position="80"/>
    </location>
</feature>
<feature type="region of interest" description="Disordered" evidence="1">
    <location>
        <begin position="42"/>
        <end position="80"/>
    </location>
</feature>
<accession>A0AAD6WWG5</accession>
<evidence type="ECO:0000313" key="2">
    <source>
        <dbReference type="EMBL" id="KAJ7027230.1"/>
    </source>
</evidence>
<feature type="compositionally biased region" description="Basic and acidic residues" evidence="1">
    <location>
        <begin position="271"/>
        <end position="294"/>
    </location>
</feature>
<evidence type="ECO:0000256" key="1">
    <source>
        <dbReference type="SAM" id="MobiDB-lite"/>
    </source>
</evidence>
<feature type="region of interest" description="Disordered" evidence="1">
    <location>
        <begin position="515"/>
        <end position="554"/>
    </location>
</feature>
<dbReference type="Proteomes" id="UP001218188">
    <property type="component" value="Unassembled WGS sequence"/>
</dbReference>
<feature type="compositionally biased region" description="Basic and acidic residues" evidence="1">
    <location>
        <begin position="666"/>
        <end position="676"/>
    </location>
</feature>
<dbReference type="AlphaFoldDB" id="A0AAD6WWG5"/>
<name>A0AAD6WWG5_9AGAR</name>
<feature type="region of interest" description="Disordered" evidence="1">
    <location>
        <begin position="1"/>
        <end position="20"/>
    </location>
</feature>
<proteinExistence type="predicted"/>
<reference evidence="2" key="1">
    <citation type="submission" date="2023-03" db="EMBL/GenBank/DDBJ databases">
        <title>Massive genome expansion in bonnet fungi (Mycena s.s.) driven by repeated elements and novel gene families across ecological guilds.</title>
        <authorList>
            <consortium name="Lawrence Berkeley National Laboratory"/>
            <person name="Harder C.B."/>
            <person name="Miyauchi S."/>
            <person name="Viragh M."/>
            <person name="Kuo A."/>
            <person name="Thoen E."/>
            <person name="Andreopoulos B."/>
            <person name="Lu D."/>
            <person name="Skrede I."/>
            <person name="Drula E."/>
            <person name="Henrissat B."/>
            <person name="Morin E."/>
            <person name="Kohler A."/>
            <person name="Barry K."/>
            <person name="LaButti K."/>
            <person name="Morin E."/>
            <person name="Salamov A."/>
            <person name="Lipzen A."/>
            <person name="Mereny Z."/>
            <person name="Hegedus B."/>
            <person name="Baldrian P."/>
            <person name="Stursova M."/>
            <person name="Weitz H."/>
            <person name="Taylor A."/>
            <person name="Grigoriev I.V."/>
            <person name="Nagy L.G."/>
            <person name="Martin F."/>
            <person name="Kauserud H."/>
        </authorList>
    </citation>
    <scope>NUCLEOTIDE SEQUENCE</scope>
    <source>
        <strain evidence="2">CBHHK200</strain>
    </source>
</reference>
<protein>
    <submittedName>
        <fullName evidence="2">Uncharacterized protein</fullName>
    </submittedName>
</protein>
<feature type="compositionally biased region" description="Basic and acidic residues" evidence="1">
    <location>
        <begin position="309"/>
        <end position="499"/>
    </location>
</feature>
<organism evidence="2 3">
    <name type="scientific">Mycena alexandri</name>
    <dbReference type="NCBI Taxonomy" id="1745969"/>
    <lineage>
        <taxon>Eukaryota</taxon>
        <taxon>Fungi</taxon>
        <taxon>Dikarya</taxon>
        <taxon>Basidiomycota</taxon>
        <taxon>Agaricomycotina</taxon>
        <taxon>Agaricomycetes</taxon>
        <taxon>Agaricomycetidae</taxon>
        <taxon>Agaricales</taxon>
        <taxon>Marasmiineae</taxon>
        <taxon>Mycenaceae</taxon>
        <taxon>Mycena</taxon>
    </lineage>
</organism>